<feature type="transmembrane region" description="Helical" evidence="1">
    <location>
        <begin position="7"/>
        <end position="25"/>
    </location>
</feature>
<dbReference type="RefSeq" id="WP_379564969.1">
    <property type="nucleotide sequence ID" value="NZ_JBHSQK010000011.1"/>
</dbReference>
<protein>
    <submittedName>
        <fullName evidence="2">Uncharacterized protein</fullName>
    </submittedName>
</protein>
<organism evidence="2 3">
    <name type="scientific">Pseudonocardia lutea</name>
    <dbReference type="NCBI Taxonomy" id="2172015"/>
    <lineage>
        <taxon>Bacteria</taxon>
        <taxon>Bacillati</taxon>
        <taxon>Actinomycetota</taxon>
        <taxon>Actinomycetes</taxon>
        <taxon>Pseudonocardiales</taxon>
        <taxon>Pseudonocardiaceae</taxon>
        <taxon>Pseudonocardia</taxon>
    </lineage>
</organism>
<dbReference type="Proteomes" id="UP001596119">
    <property type="component" value="Unassembled WGS sequence"/>
</dbReference>
<gene>
    <name evidence="2" type="ORF">ACFQH9_06425</name>
</gene>
<evidence type="ECO:0000313" key="3">
    <source>
        <dbReference type="Proteomes" id="UP001596119"/>
    </source>
</evidence>
<keyword evidence="1" id="KW-1133">Transmembrane helix</keyword>
<evidence type="ECO:0000313" key="2">
    <source>
        <dbReference type="EMBL" id="MFC5947906.1"/>
    </source>
</evidence>
<name>A0ABW1I5C9_9PSEU</name>
<evidence type="ECO:0000256" key="1">
    <source>
        <dbReference type="SAM" id="Phobius"/>
    </source>
</evidence>
<comment type="caution">
    <text evidence="2">The sequence shown here is derived from an EMBL/GenBank/DDBJ whole genome shotgun (WGS) entry which is preliminary data.</text>
</comment>
<accession>A0ABW1I5C9</accession>
<reference evidence="3" key="1">
    <citation type="journal article" date="2019" name="Int. J. Syst. Evol. Microbiol.">
        <title>The Global Catalogue of Microorganisms (GCM) 10K type strain sequencing project: providing services to taxonomists for standard genome sequencing and annotation.</title>
        <authorList>
            <consortium name="The Broad Institute Genomics Platform"/>
            <consortium name="The Broad Institute Genome Sequencing Center for Infectious Disease"/>
            <person name="Wu L."/>
            <person name="Ma J."/>
        </authorList>
    </citation>
    <scope>NUCLEOTIDE SEQUENCE [LARGE SCALE GENOMIC DNA]</scope>
    <source>
        <strain evidence="3">CGMCC 4.7397</strain>
    </source>
</reference>
<sequence>MRTVLRVGLAVLVIAVVGGGLWFLLRPAPTPQTPVRVSGLPAFGQAEADGLASTLRSGDPARLVPVLPLRAGESVDPAFASQLAAMPSDIDPATFTGQDPQTATVRATSGDKVWMLVLRRR</sequence>
<keyword evidence="3" id="KW-1185">Reference proteome</keyword>
<dbReference type="EMBL" id="JBHSQK010000011">
    <property type="protein sequence ID" value="MFC5947906.1"/>
    <property type="molecule type" value="Genomic_DNA"/>
</dbReference>
<keyword evidence="1" id="KW-0812">Transmembrane</keyword>
<proteinExistence type="predicted"/>
<keyword evidence="1" id="KW-0472">Membrane</keyword>